<keyword evidence="2" id="KW-1185">Reference proteome</keyword>
<evidence type="ECO:0000313" key="2">
    <source>
        <dbReference type="Proteomes" id="UP001105220"/>
    </source>
</evidence>
<sequence length="97" mass="10697">CIYTTLITSPPQHSSPQWSLQCKRLAKGIYPWGSSRCFDSPTVVASSRSEHRACCSSHRSGPLAELPFGVTSCILLPNQLVLARCCFCPPSKKVRFI</sequence>
<protein>
    <submittedName>
        <fullName evidence="1">Uncharacterized protein</fullName>
    </submittedName>
</protein>
<proteinExistence type="predicted"/>
<dbReference type="Proteomes" id="UP001105220">
    <property type="component" value="Unplaced"/>
</dbReference>
<name>A0A6E8W4Z7_ANOCL</name>
<reference evidence="1" key="2">
    <citation type="submission" date="2020-05" db="UniProtKB">
        <authorList>
            <consortium name="EnsemblMetazoa"/>
        </authorList>
    </citation>
    <scope>IDENTIFICATION</scope>
    <source>
        <strain evidence="1">Ngousso</strain>
    </source>
</reference>
<dbReference type="AlphaFoldDB" id="A0A6E8W4Z7"/>
<dbReference type="VEuPathDB" id="VectorBase:ACON012532"/>
<accession>A0A6E8W4Z7</accession>
<dbReference type="EnsemblMetazoa" id="ACON012532-RA">
    <property type="protein sequence ID" value="ACON012532-PA"/>
    <property type="gene ID" value="ACON012532"/>
</dbReference>
<organism evidence="1 2">
    <name type="scientific">Anopheles coluzzii</name>
    <name type="common">African malaria mosquito</name>
    <dbReference type="NCBI Taxonomy" id="1518534"/>
    <lineage>
        <taxon>Eukaryota</taxon>
        <taxon>Metazoa</taxon>
        <taxon>Ecdysozoa</taxon>
        <taxon>Arthropoda</taxon>
        <taxon>Hexapoda</taxon>
        <taxon>Insecta</taxon>
        <taxon>Pterygota</taxon>
        <taxon>Neoptera</taxon>
        <taxon>Endopterygota</taxon>
        <taxon>Diptera</taxon>
        <taxon>Nematocera</taxon>
        <taxon>Culicoidea</taxon>
        <taxon>Culicidae</taxon>
        <taxon>Anophelinae</taxon>
        <taxon>Anopheles</taxon>
    </lineage>
</organism>
<evidence type="ECO:0000313" key="1">
    <source>
        <dbReference type="EnsemblMetazoa" id="ACON012532-PA"/>
    </source>
</evidence>
<reference key="1">
    <citation type="journal article" date="2019" name="Genes (Basel)">
        <title>A High-Quality De novo Genome Assembly from a Single Mosquito Using PacBio Sequencing.</title>
        <authorList>
            <person name="Kingan S.B."/>
            <person name="Heaton H."/>
            <person name="Cudini J."/>
            <person name="Lambert C.C."/>
            <person name="Baybayan P."/>
            <person name="Galvin B.D."/>
            <person name="Durbin R."/>
            <person name="Korlach J."/>
            <person name="Lawniczak M.K.N."/>
        </authorList>
    </citation>
    <scope>NUCLEOTIDE SEQUENCE [LARGE SCALE GENOMIC DNA]</scope>
    <source>
        <strain>Mali-NIH</strain>
    </source>
</reference>